<accession>A0A6M0CH53</accession>
<evidence type="ECO:0000256" key="3">
    <source>
        <dbReference type="ARBA" id="ARBA00023082"/>
    </source>
</evidence>
<dbReference type="GO" id="GO:0016987">
    <property type="term" value="F:sigma factor activity"/>
    <property type="evidence" value="ECO:0007669"/>
    <property type="project" value="UniProtKB-KW"/>
</dbReference>
<feature type="domain" description="RNA polymerase sigma-70 region 2" evidence="6">
    <location>
        <begin position="24"/>
        <end position="90"/>
    </location>
</feature>
<keyword evidence="5" id="KW-0804">Transcription</keyword>
<dbReference type="InterPro" id="IPR013325">
    <property type="entry name" value="RNA_pol_sigma_r2"/>
</dbReference>
<proteinExistence type="inferred from homology"/>
<evidence type="ECO:0000313" key="9">
    <source>
        <dbReference type="Proteomes" id="UP000474296"/>
    </source>
</evidence>
<dbReference type="CDD" id="cd06171">
    <property type="entry name" value="Sigma70_r4"/>
    <property type="match status" value="1"/>
</dbReference>
<evidence type="ECO:0000259" key="7">
    <source>
        <dbReference type="Pfam" id="PF08281"/>
    </source>
</evidence>
<dbReference type="EMBL" id="JAABOQ010000003">
    <property type="protein sequence ID" value="NER17165.1"/>
    <property type="molecule type" value="Genomic_DNA"/>
</dbReference>
<dbReference type="InterPro" id="IPR013324">
    <property type="entry name" value="RNA_pol_sigma_r3/r4-like"/>
</dbReference>
<dbReference type="SUPFAM" id="SSF88946">
    <property type="entry name" value="Sigma2 domain of RNA polymerase sigma factors"/>
    <property type="match status" value="1"/>
</dbReference>
<evidence type="ECO:0000259" key="6">
    <source>
        <dbReference type="Pfam" id="PF04542"/>
    </source>
</evidence>
<comment type="caution">
    <text evidence="8">The sequence shown here is derived from an EMBL/GenBank/DDBJ whole genome shotgun (WGS) entry which is preliminary data.</text>
</comment>
<evidence type="ECO:0000313" key="8">
    <source>
        <dbReference type="EMBL" id="NER17165.1"/>
    </source>
</evidence>
<dbReference type="Proteomes" id="UP000474296">
    <property type="component" value="Unassembled WGS sequence"/>
</dbReference>
<dbReference type="InterPro" id="IPR007627">
    <property type="entry name" value="RNA_pol_sigma70_r2"/>
</dbReference>
<gene>
    <name evidence="8" type="ORF">GWK10_08080</name>
</gene>
<protein>
    <submittedName>
        <fullName evidence="8">Sigma-70 family RNA polymerase sigma factor</fullName>
    </submittedName>
</protein>
<keyword evidence="4" id="KW-0238">DNA-binding</keyword>
<dbReference type="GO" id="GO:0003677">
    <property type="term" value="F:DNA binding"/>
    <property type="evidence" value="ECO:0007669"/>
    <property type="project" value="UniProtKB-KW"/>
</dbReference>
<dbReference type="Gene3D" id="1.10.1740.10">
    <property type="match status" value="1"/>
</dbReference>
<evidence type="ECO:0000256" key="5">
    <source>
        <dbReference type="ARBA" id="ARBA00023163"/>
    </source>
</evidence>
<evidence type="ECO:0000256" key="4">
    <source>
        <dbReference type="ARBA" id="ARBA00023125"/>
    </source>
</evidence>
<dbReference type="NCBIfam" id="TIGR02937">
    <property type="entry name" value="sigma70-ECF"/>
    <property type="match status" value="1"/>
</dbReference>
<dbReference type="SUPFAM" id="SSF88659">
    <property type="entry name" value="Sigma3 and sigma4 domains of RNA polymerase sigma factors"/>
    <property type="match status" value="1"/>
</dbReference>
<dbReference type="GO" id="GO:0006352">
    <property type="term" value="P:DNA-templated transcription initiation"/>
    <property type="evidence" value="ECO:0007669"/>
    <property type="project" value="InterPro"/>
</dbReference>
<dbReference type="PANTHER" id="PTHR43133:SF8">
    <property type="entry name" value="RNA POLYMERASE SIGMA FACTOR HI_1459-RELATED"/>
    <property type="match status" value="1"/>
</dbReference>
<dbReference type="Pfam" id="PF04542">
    <property type="entry name" value="Sigma70_r2"/>
    <property type="match status" value="1"/>
</dbReference>
<dbReference type="InterPro" id="IPR036388">
    <property type="entry name" value="WH-like_DNA-bd_sf"/>
</dbReference>
<dbReference type="InterPro" id="IPR014284">
    <property type="entry name" value="RNA_pol_sigma-70_dom"/>
</dbReference>
<dbReference type="InterPro" id="IPR039425">
    <property type="entry name" value="RNA_pol_sigma-70-like"/>
</dbReference>
<feature type="domain" description="RNA polymerase sigma factor 70 region 4 type 2" evidence="7">
    <location>
        <begin position="119"/>
        <end position="167"/>
    </location>
</feature>
<dbReference type="InterPro" id="IPR013249">
    <property type="entry name" value="RNA_pol_sigma70_r4_t2"/>
</dbReference>
<sequence length="174" mass="20378">MSQLTDEELMTAVSKGNLDSMSFLFERYHLRIFNFLCQMTNGDRDLSEDITQEVFYKAIKYKSTYHGGKFASWMFTIARNSLNNHHRKKKEKIDRLDDVAYKLSEVNNGKHDDLSHLSLMLNKLDDQDKELIVLNRLQEIKYDQLAEMMGSTAGAVKVKVHRAIKKLKTFYFQD</sequence>
<dbReference type="PANTHER" id="PTHR43133">
    <property type="entry name" value="RNA POLYMERASE ECF-TYPE SIGMA FACTO"/>
    <property type="match status" value="1"/>
</dbReference>
<evidence type="ECO:0000256" key="2">
    <source>
        <dbReference type="ARBA" id="ARBA00023015"/>
    </source>
</evidence>
<dbReference type="AlphaFoldDB" id="A0A6M0CH53"/>
<organism evidence="8 9">
    <name type="scientific">Spongiivirga citrea</name>
    <dbReference type="NCBI Taxonomy" id="1481457"/>
    <lineage>
        <taxon>Bacteria</taxon>
        <taxon>Pseudomonadati</taxon>
        <taxon>Bacteroidota</taxon>
        <taxon>Flavobacteriia</taxon>
        <taxon>Flavobacteriales</taxon>
        <taxon>Flavobacteriaceae</taxon>
        <taxon>Spongiivirga</taxon>
    </lineage>
</organism>
<dbReference type="RefSeq" id="WP_164031374.1">
    <property type="nucleotide sequence ID" value="NZ_JAABOQ010000003.1"/>
</dbReference>
<keyword evidence="2" id="KW-0805">Transcription regulation</keyword>
<name>A0A6M0CH53_9FLAO</name>
<keyword evidence="9" id="KW-1185">Reference proteome</keyword>
<keyword evidence="3" id="KW-0731">Sigma factor</keyword>
<dbReference type="Pfam" id="PF08281">
    <property type="entry name" value="Sigma70_r4_2"/>
    <property type="match status" value="1"/>
</dbReference>
<evidence type="ECO:0000256" key="1">
    <source>
        <dbReference type="ARBA" id="ARBA00010641"/>
    </source>
</evidence>
<comment type="similarity">
    <text evidence="1">Belongs to the sigma-70 factor family. ECF subfamily.</text>
</comment>
<dbReference type="Gene3D" id="1.10.10.10">
    <property type="entry name" value="Winged helix-like DNA-binding domain superfamily/Winged helix DNA-binding domain"/>
    <property type="match status" value="1"/>
</dbReference>
<reference evidence="8 9" key="1">
    <citation type="submission" date="2020-01" db="EMBL/GenBank/DDBJ databases">
        <title>Spongiivirga citrea KCTC 32990T.</title>
        <authorList>
            <person name="Wang G."/>
        </authorList>
    </citation>
    <scope>NUCLEOTIDE SEQUENCE [LARGE SCALE GENOMIC DNA]</scope>
    <source>
        <strain evidence="8 9">KCTC 32990</strain>
    </source>
</reference>